<reference evidence="13 14" key="1">
    <citation type="submission" date="2019-07" db="EMBL/GenBank/DDBJ databases">
        <authorList>
            <person name="Park M."/>
        </authorList>
    </citation>
    <scope>NUCLEOTIDE SEQUENCE [LARGE SCALE GENOMIC DNA]</scope>
    <source>
        <strain evidence="13 14">KCTC32445</strain>
    </source>
</reference>
<name>A0A553WAZ3_9SPHN</name>
<feature type="domain" description="AprE-like long alpha-helical hairpin" evidence="11">
    <location>
        <begin position="107"/>
        <end position="297"/>
    </location>
</feature>
<comment type="caution">
    <text evidence="13">The sequence shown here is derived from an EMBL/GenBank/DDBJ whole genome shotgun (WGS) entry which is preliminary data.</text>
</comment>
<comment type="subcellular location">
    <subcellularLocation>
        <location evidence="1 9">Cell inner membrane</location>
        <topology evidence="1 9">Single-pass membrane protein</topology>
    </subcellularLocation>
</comment>
<evidence type="ECO:0000256" key="6">
    <source>
        <dbReference type="ARBA" id="ARBA00022692"/>
    </source>
</evidence>
<keyword evidence="7 9" id="KW-1133">Transmembrane helix</keyword>
<evidence type="ECO:0000256" key="7">
    <source>
        <dbReference type="ARBA" id="ARBA00022989"/>
    </source>
</evidence>
<evidence type="ECO:0000256" key="1">
    <source>
        <dbReference type="ARBA" id="ARBA00004377"/>
    </source>
</evidence>
<dbReference type="PRINTS" id="PR01490">
    <property type="entry name" value="RTXTOXIND"/>
</dbReference>
<feature type="transmembrane region" description="Helical" evidence="9">
    <location>
        <begin position="32"/>
        <end position="51"/>
    </location>
</feature>
<dbReference type="Gene3D" id="2.40.50.100">
    <property type="match status" value="1"/>
</dbReference>
<dbReference type="InterPro" id="IPR058982">
    <property type="entry name" value="Beta-barrel_AprE"/>
</dbReference>
<keyword evidence="14" id="KW-1185">Reference proteome</keyword>
<evidence type="ECO:0000256" key="3">
    <source>
        <dbReference type="ARBA" id="ARBA00022448"/>
    </source>
</evidence>
<organism evidence="13 14">
    <name type="scientific">Sphingorhabdus contaminans</name>
    <dbReference type="NCBI Taxonomy" id="1343899"/>
    <lineage>
        <taxon>Bacteria</taxon>
        <taxon>Pseudomonadati</taxon>
        <taxon>Pseudomonadota</taxon>
        <taxon>Alphaproteobacteria</taxon>
        <taxon>Sphingomonadales</taxon>
        <taxon>Sphingomonadaceae</taxon>
        <taxon>Sphingorhabdus</taxon>
    </lineage>
</organism>
<evidence type="ECO:0000256" key="9">
    <source>
        <dbReference type="RuleBase" id="RU365093"/>
    </source>
</evidence>
<keyword evidence="5 9" id="KW-0997">Cell inner membrane</keyword>
<dbReference type="GO" id="GO:0005886">
    <property type="term" value="C:plasma membrane"/>
    <property type="evidence" value="ECO:0007669"/>
    <property type="project" value="UniProtKB-SubCell"/>
</dbReference>
<dbReference type="PANTHER" id="PTHR30386">
    <property type="entry name" value="MEMBRANE FUSION SUBUNIT OF EMRAB-TOLC MULTIDRUG EFFLUX PUMP"/>
    <property type="match status" value="1"/>
</dbReference>
<dbReference type="GO" id="GO:0015031">
    <property type="term" value="P:protein transport"/>
    <property type="evidence" value="ECO:0007669"/>
    <property type="project" value="InterPro"/>
</dbReference>
<dbReference type="InterPro" id="IPR058781">
    <property type="entry name" value="HH_AprE-like"/>
</dbReference>
<dbReference type="NCBIfam" id="TIGR01843">
    <property type="entry name" value="type_I_hlyD"/>
    <property type="match status" value="1"/>
</dbReference>
<dbReference type="EMBL" id="VKKU01000002">
    <property type="protein sequence ID" value="TSB01859.1"/>
    <property type="molecule type" value="Genomic_DNA"/>
</dbReference>
<evidence type="ECO:0000256" key="10">
    <source>
        <dbReference type="SAM" id="MobiDB-lite"/>
    </source>
</evidence>
<keyword evidence="6 9" id="KW-0812">Transmembrane</keyword>
<comment type="similarity">
    <text evidence="2 9">Belongs to the membrane fusion protein (MFP) (TC 8.A.1) family.</text>
</comment>
<dbReference type="RefSeq" id="WP_143777079.1">
    <property type="nucleotide sequence ID" value="NZ_VKKU01000002.1"/>
</dbReference>
<keyword evidence="3 9" id="KW-0813">Transport</keyword>
<evidence type="ECO:0000313" key="14">
    <source>
        <dbReference type="Proteomes" id="UP000320160"/>
    </source>
</evidence>
<protein>
    <recommendedName>
        <fullName evidence="9">Membrane fusion protein (MFP) family protein</fullName>
    </recommendedName>
</protein>
<dbReference type="InterPro" id="IPR050739">
    <property type="entry name" value="MFP"/>
</dbReference>
<feature type="domain" description="AprE-like beta-barrel" evidence="12">
    <location>
        <begin position="339"/>
        <end position="431"/>
    </location>
</feature>
<proteinExistence type="inferred from homology"/>
<sequence length="455" mass="49926">MNMMSPLDGQKRAATPVHDESMDDAGSREIRYGWMVIIAFFGLFLGWALFVRMDAAAYATGTIAVSGNRQVVQHREGGTVAKIDVKEGQRVTKGQVLIMLAGEDVIATERSLSSQVIGLRAERARLIAEKSGRTTIDPPIEFASLEGADQAEAARAMALQRSTLLARRETTGGQKSVLGQQSAQSSARIKGIEDQIASNQRQTELFREELESLRSLAGRGFVSINRIRALERAEAALVGETANLRASIAATREQIGEARMQMLTLDSQNEKDVSESLRAIEFNLNEILPKLNAAKEQLARMTIRAPASGQVVGLKVFTVGGVIPPGETLMEIVPERVKLVVQTQIAPTDADDVHIGQKAEIRISALHNRQLPILTGKVTRLSADSFLDERTGQRFFTAEVNADPDVLKKFSEQVGGGRIKAGLPVEVILPTRKRTLFQYLMEPLDQNLWSTFREQ</sequence>
<evidence type="ECO:0000259" key="11">
    <source>
        <dbReference type="Pfam" id="PF25994"/>
    </source>
</evidence>
<gene>
    <name evidence="13" type="ORF">FOM92_11890</name>
</gene>
<keyword evidence="8 9" id="KW-0472">Membrane</keyword>
<keyword evidence="4 9" id="KW-1003">Cell membrane</keyword>
<dbReference type="Proteomes" id="UP000320160">
    <property type="component" value="Unassembled WGS sequence"/>
</dbReference>
<evidence type="ECO:0000256" key="4">
    <source>
        <dbReference type="ARBA" id="ARBA00022475"/>
    </source>
</evidence>
<dbReference type="PANTHER" id="PTHR30386:SF17">
    <property type="entry name" value="ALKALINE PROTEASE SECRETION PROTEIN APRE"/>
    <property type="match status" value="1"/>
</dbReference>
<evidence type="ECO:0000259" key="12">
    <source>
        <dbReference type="Pfam" id="PF26002"/>
    </source>
</evidence>
<dbReference type="Pfam" id="PF25994">
    <property type="entry name" value="HH_AprE"/>
    <property type="match status" value="1"/>
</dbReference>
<evidence type="ECO:0000256" key="8">
    <source>
        <dbReference type="ARBA" id="ARBA00023136"/>
    </source>
</evidence>
<dbReference type="InterPro" id="IPR010129">
    <property type="entry name" value="T1SS_HlyD"/>
</dbReference>
<dbReference type="Gene3D" id="2.40.30.170">
    <property type="match status" value="1"/>
</dbReference>
<evidence type="ECO:0000256" key="2">
    <source>
        <dbReference type="ARBA" id="ARBA00009477"/>
    </source>
</evidence>
<dbReference type="OrthoDB" id="9810980at2"/>
<accession>A0A553WAZ3</accession>
<evidence type="ECO:0000313" key="13">
    <source>
        <dbReference type="EMBL" id="TSB01859.1"/>
    </source>
</evidence>
<dbReference type="AlphaFoldDB" id="A0A553WAZ3"/>
<feature type="region of interest" description="Disordered" evidence="10">
    <location>
        <begin position="1"/>
        <end position="23"/>
    </location>
</feature>
<dbReference type="Pfam" id="PF26002">
    <property type="entry name" value="Beta-barrel_AprE"/>
    <property type="match status" value="1"/>
</dbReference>
<evidence type="ECO:0000256" key="5">
    <source>
        <dbReference type="ARBA" id="ARBA00022519"/>
    </source>
</evidence>